<evidence type="ECO:0000313" key="10">
    <source>
        <dbReference type="EMBL" id="SJK83924.1"/>
    </source>
</evidence>
<dbReference type="OrthoDB" id="371752at2157"/>
<evidence type="ECO:0000313" key="9">
    <source>
        <dbReference type="EMBL" id="SIM29275.1"/>
    </source>
</evidence>
<evidence type="ECO:0000256" key="1">
    <source>
        <dbReference type="ARBA" id="ARBA00006432"/>
    </source>
</evidence>
<dbReference type="Gene3D" id="3.40.50.12780">
    <property type="entry name" value="N-terminal domain of ligase-like"/>
    <property type="match status" value="1"/>
</dbReference>
<reference evidence="10" key="2">
    <citation type="submission" date="2016-06" db="EMBL/GenBank/DDBJ databases">
        <authorList>
            <person name="Olsen C.W."/>
            <person name="Carey S."/>
            <person name="Hinshaw L."/>
            <person name="Karasin A.I."/>
        </authorList>
    </citation>
    <scope>NUCLEOTIDE SEQUENCE [LARGE SCALE GENOMIC DNA]</scope>
    <source>
        <strain evidence="10">PM4</strain>
    </source>
</reference>
<dbReference type="KEGG" id="cdiv:CPM_0020"/>
<sequence>MDTQSETVFFPDQMTIDNSNINALKNFIGLKTIDELYTFSDSHIEQFYDSVVRHSGIWFSRPYTKVRDSSKGKEFSRWFIDGEINIAFNCVERYKKSKKPAIKCVYEDGKFRSISYEELDVLTGKLSGAMKNLGIKKGDRVGIYMPMVPEAIISMYSIMRMGAIAVPMFSGYGREAVETRVRDSDIKYIFTIEGYRRKGKEIKMAANIKDIKGIKLITLDRINKDELDFNELLQNGEYMESEKTGSEDGAIMLYTSGTTGKPKGTVHVHGGSFINIVKEVKYYLDFKEDDTIFWITDLGWMMGPWEIMGANALGGTLFLYPGAVDYPKNERVWDLVEEHAITILGISPTFARTMKFNGISRSFKHLKAFGSTGEPWDRESWEYVFRVWGESKVPICNVSGGTDIIGCFLASTPITPLKPKCLFKGLGMAITVFDSSGKEIYDQIGYLVSKEHLPSMTRGVWNNEERYRTSYWSQFPGFWSQGDWAMQSKDGYFFLYGRADDIIKTSGKRIGPGEIEDAADRVSGVVESAAIGVPHEKKGEAIVIFYRGKNDEAVREGIKKEVEKSQGKSFSPDKILNIDELPKTKNGKIMRRVIRAAYLGQDPGDISGLEDPSVIERIGKMRIKN</sequence>
<protein>
    <recommendedName>
        <fullName evidence="2">acetate--CoA ligase</fullName>
        <ecNumber evidence="2">6.2.1.1</ecNumber>
    </recommendedName>
</protein>
<reference evidence="11" key="3">
    <citation type="submission" date="2016-06" db="EMBL/GenBank/DDBJ databases">
        <authorList>
            <person name="Toshchakov V.S."/>
        </authorList>
    </citation>
    <scope>NUCLEOTIDE SEQUENCE [LARGE SCALE GENOMIC DNA]</scope>
    <source>
        <strain>PM4 (JCM 30641</strain>
        <strain evidence="11">\VKM B-2940)</strain>
    </source>
</reference>
<evidence type="ECO:0000259" key="6">
    <source>
        <dbReference type="Pfam" id="PF00501"/>
    </source>
</evidence>
<feature type="domain" description="Acetyl-coenzyme A synthetase N-terminal" evidence="8">
    <location>
        <begin position="34"/>
        <end position="90"/>
    </location>
</feature>
<dbReference type="PROSITE" id="PS00455">
    <property type="entry name" value="AMP_BINDING"/>
    <property type="match status" value="1"/>
</dbReference>
<dbReference type="InterPro" id="IPR025110">
    <property type="entry name" value="AMP-bd_C"/>
</dbReference>
<dbReference type="Pfam" id="PF00501">
    <property type="entry name" value="AMP-binding"/>
    <property type="match status" value="1"/>
</dbReference>
<dbReference type="EMBL" id="LT719092">
    <property type="protein sequence ID" value="SJK83924.1"/>
    <property type="molecule type" value="Genomic_DNA"/>
</dbReference>
<feature type="domain" description="AMP-binding enzyme C-terminal" evidence="7">
    <location>
        <begin position="514"/>
        <end position="588"/>
    </location>
</feature>
<dbReference type="EMBL" id="LT671858">
    <property type="protein sequence ID" value="SIM29275.1"/>
    <property type="molecule type" value="Genomic_DNA"/>
</dbReference>
<feature type="domain" description="AMP-dependent synthetase/ligase" evidence="6">
    <location>
        <begin position="97"/>
        <end position="459"/>
    </location>
</feature>
<dbReference type="PANTHER" id="PTHR24095">
    <property type="entry name" value="ACETYL-COENZYME A SYNTHETASE"/>
    <property type="match status" value="1"/>
</dbReference>
<evidence type="ECO:0000256" key="2">
    <source>
        <dbReference type="ARBA" id="ARBA00013275"/>
    </source>
</evidence>
<dbReference type="PANTHER" id="PTHR24095:SF14">
    <property type="entry name" value="ACETYL-COENZYME A SYNTHETASE 1"/>
    <property type="match status" value="1"/>
</dbReference>
<dbReference type="STRING" id="1673428.CPM_0020"/>
<dbReference type="GeneID" id="41587342"/>
<evidence type="ECO:0000256" key="5">
    <source>
        <dbReference type="ARBA" id="ARBA00022840"/>
    </source>
</evidence>
<organism evidence="9 12">
    <name type="scientific">Cuniculiplasma divulgatum</name>
    <dbReference type="NCBI Taxonomy" id="1673428"/>
    <lineage>
        <taxon>Archaea</taxon>
        <taxon>Methanobacteriati</taxon>
        <taxon>Thermoplasmatota</taxon>
        <taxon>Thermoplasmata</taxon>
        <taxon>Thermoplasmatales</taxon>
        <taxon>Cuniculiplasmataceae</taxon>
        <taxon>Cuniculiplasma</taxon>
    </lineage>
</organism>
<comment type="similarity">
    <text evidence="1">Belongs to the ATP-dependent AMP-binding enzyme family.</text>
</comment>
<dbReference type="Pfam" id="PF16177">
    <property type="entry name" value="ACAS_N"/>
    <property type="match status" value="1"/>
</dbReference>
<dbReference type="InterPro" id="IPR032387">
    <property type="entry name" value="ACAS_N"/>
</dbReference>
<dbReference type="Proteomes" id="UP000187822">
    <property type="component" value="Chromosome I"/>
</dbReference>
<evidence type="ECO:0000313" key="11">
    <source>
        <dbReference type="Proteomes" id="UP000187822"/>
    </source>
</evidence>
<dbReference type="InterPro" id="IPR042099">
    <property type="entry name" value="ANL_N_sf"/>
</dbReference>
<keyword evidence="3 9" id="KW-0436">Ligase</keyword>
<evidence type="ECO:0000259" key="7">
    <source>
        <dbReference type="Pfam" id="PF13193"/>
    </source>
</evidence>
<dbReference type="AlphaFoldDB" id="A0A1N5S075"/>
<dbReference type="InterPro" id="IPR020845">
    <property type="entry name" value="AMP-binding_CS"/>
</dbReference>
<evidence type="ECO:0000313" key="12">
    <source>
        <dbReference type="Proteomes" id="UP000195607"/>
    </source>
</evidence>
<dbReference type="GO" id="GO:0006085">
    <property type="term" value="P:acetyl-CoA biosynthetic process"/>
    <property type="evidence" value="ECO:0007669"/>
    <property type="project" value="TreeGrafter"/>
</dbReference>
<keyword evidence="4" id="KW-0547">Nucleotide-binding</keyword>
<dbReference type="InterPro" id="IPR045851">
    <property type="entry name" value="AMP-bd_C_sf"/>
</dbReference>
<dbReference type="SUPFAM" id="SSF56801">
    <property type="entry name" value="Acetyl-CoA synthetase-like"/>
    <property type="match status" value="1"/>
</dbReference>
<name>A0A1N5S075_9ARCH</name>
<dbReference type="Pfam" id="PF13193">
    <property type="entry name" value="AMP-binding_C"/>
    <property type="match status" value="1"/>
</dbReference>
<dbReference type="InterPro" id="IPR000873">
    <property type="entry name" value="AMP-dep_synth/lig_dom"/>
</dbReference>
<keyword evidence="5" id="KW-0067">ATP-binding</keyword>
<dbReference type="GO" id="GO:0005524">
    <property type="term" value="F:ATP binding"/>
    <property type="evidence" value="ECO:0007669"/>
    <property type="project" value="UniProtKB-KW"/>
</dbReference>
<evidence type="ECO:0000259" key="8">
    <source>
        <dbReference type="Pfam" id="PF16177"/>
    </source>
</evidence>
<evidence type="ECO:0000256" key="4">
    <source>
        <dbReference type="ARBA" id="ARBA00022741"/>
    </source>
</evidence>
<dbReference type="EC" id="6.2.1.1" evidence="2"/>
<dbReference type="RefSeq" id="WP_021789601.1">
    <property type="nucleotide sequence ID" value="NZ_LT671858.1"/>
</dbReference>
<keyword evidence="11" id="KW-1185">Reference proteome</keyword>
<dbReference type="GO" id="GO:0003987">
    <property type="term" value="F:acetate-CoA ligase activity"/>
    <property type="evidence" value="ECO:0007669"/>
    <property type="project" value="UniProtKB-EC"/>
</dbReference>
<evidence type="ECO:0000256" key="3">
    <source>
        <dbReference type="ARBA" id="ARBA00022598"/>
    </source>
</evidence>
<accession>A0A1N5S075</accession>
<dbReference type="Gene3D" id="3.30.300.30">
    <property type="match status" value="1"/>
</dbReference>
<proteinExistence type="inferred from homology"/>
<gene>
    <name evidence="10" type="ORF">CPM_0020</name>
    <name evidence="9" type="ORF">CSP5_0020</name>
</gene>
<dbReference type="Proteomes" id="UP000195607">
    <property type="component" value="Chromosome I"/>
</dbReference>
<reference evidence="9 12" key="1">
    <citation type="submission" date="2016-04" db="EMBL/GenBank/DDBJ databases">
        <authorList>
            <person name="Evans L.H."/>
            <person name="Alamgir A."/>
            <person name="Owens N."/>
            <person name="Weber N.D."/>
            <person name="Virtaneva K."/>
            <person name="Barbian K."/>
            <person name="Babar A."/>
            <person name="Rosenke K."/>
        </authorList>
    </citation>
    <scope>NUCLEOTIDE SEQUENCE [LARGE SCALE GENOMIC DNA]</scope>
    <source>
        <strain evidence="9">S5</strain>
        <strain evidence="12">S5(T) (JCM 30642 \VKM B-2941)</strain>
    </source>
</reference>